<sequence length="791" mass="90936">MRDQRAQSRRPWRPIKRRWKLRLLRGRKVFILAILLLLQLVCFLAYTWHSRTVPYGREGPVVDSEGQRIVFPGETEPRHSDDITVITSLQTYTHAELEKKYANMDFVYTFVNGTEPNHAYRRSVLRKCSETIKRLEEEYYENGTFTQPFCSGVNMLPRAKTNADILRIVHGTVAKSSSTRDRERDELRYSIRSVEQHMRWHTGRLMLVSPGHNPYWVHRPNNFMLSACISNNKEELRGRHNRITTIHQDAIMPYGLRLTVDSHTIEMQLFRLRNMTPIHVFLNDDYFINRDVKVADLLNEYGGTYVRTERGMLQKAIRADNGSSWIGGVWHTNLFNVVELDVNAHNHLPSNLTDRWKDAGYDAEQKIPVPGTEAYIHTARRYKPEILPQKASAKRPRFFATHAPFVYCTRMFEYLNTRYEREIAYNTLHNRGRRANDLFTPFVYNAFIMARPWQSSPRFLPYLNAVKMSREQGKELPSPLKLALDNNDACAPATLLRRPASEAAFAKFVDDIERNKKSIQDLKERNPLFFNINDGFSAPNSTSQLQDFLANLFFQPVRVERSTESNIQEDYEEVYKSLMELPIVIFASYSEAFCPLVRSLQLALPDHEGMILLVRDTQLDKEGESDDLAAVRKRVNHRVMSAVPVTQCTYNSKVQQITLGEWRTLGEEVLDAIDSLKANKDISVPLPGDYIGGSDVRVAAISIDARTRHPLDTIQAVSHAIQVPGQTIALEDFVPFPLSEGGESFLLLSLEDANRKVVHWVHGASETDLLLTFPLPVPAYEDLEAKVKWSA</sequence>
<dbReference type="GO" id="GO:0005794">
    <property type="term" value="C:Golgi apparatus"/>
    <property type="evidence" value="ECO:0007669"/>
    <property type="project" value="TreeGrafter"/>
</dbReference>
<organism evidence="3 4">
    <name type="scientific">Trypanosoma theileri</name>
    <dbReference type="NCBI Taxonomy" id="67003"/>
    <lineage>
        <taxon>Eukaryota</taxon>
        <taxon>Discoba</taxon>
        <taxon>Euglenozoa</taxon>
        <taxon>Kinetoplastea</taxon>
        <taxon>Metakinetoplastina</taxon>
        <taxon>Trypanosomatida</taxon>
        <taxon>Trypanosomatidae</taxon>
        <taxon>Trypanosoma</taxon>
    </lineage>
</organism>
<dbReference type="VEuPathDB" id="TriTrypDB:TM35_000101750"/>
<evidence type="ECO:0000313" key="4">
    <source>
        <dbReference type="Proteomes" id="UP000192257"/>
    </source>
</evidence>
<dbReference type="PANTHER" id="PTHR24045">
    <property type="match status" value="1"/>
</dbReference>
<dbReference type="InterPro" id="IPR031357">
    <property type="entry name" value="Stealth_CR3"/>
</dbReference>
<dbReference type="OrthoDB" id="263283at2759"/>
<dbReference type="InterPro" id="IPR047141">
    <property type="entry name" value="Stealth"/>
</dbReference>
<dbReference type="STRING" id="67003.A0A1X0NYY7"/>
<dbReference type="PANTHER" id="PTHR24045:SF0">
    <property type="entry name" value="N-ACETYLGLUCOSAMINE-1-PHOSPHOTRANSFERASE SUBUNITS ALPHA_BETA"/>
    <property type="match status" value="1"/>
</dbReference>
<dbReference type="Proteomes" id="UP000192257">
    <property type="component" value="Unassembled WGS sequence"/>
</dbReference>
<dbReference type="Pfam" id="PF17102">
    <property type="entry name" value="Stealth_CR3"/>
    <property type="match status" value="1"/>
</dbReference>
<proteinExistence type="predicted"/>
<dbReference type="GeneID" id="39984446"/>
<gene>
    <name evidence="3" type="ORF">TM35_000101750</name>
</gene>
<keyword evidence="1" id="KW-0808">Transferase</keyword>
<name>A0A1X0NYY7_9TRYP</name>
<reference evidence="3 4" key="1">
    <citation type="submission" date="2017-03" db="EMBL/GenBank/DDBJ databases">
        <title>An alternative strategy for trypanosome survival in the mammalian bloodstream revealed through genome and transcriptome analysis of the ubiquitous bovine parasite Trypanosoma (Megatrypanum) theileri.</title>
        <authorList>
            <person name="Kelly S."/>
            <person name="Ivens A."/>
            <person name="Mott A."/>
            <person name="O'Neill E."/>
            <person name="Emms D."/>
            <person name="Macleod O."/>
            <person name="Voorheis P."/>
            <person name="Matthews J."/>
            <person name="Matthews K."/>
            <person name="Carrington M."/>
        </authorList>
    </citation>
    <scope>NUCLEOTIDE SEQUENCE [LARGE SCALE GENOMIC DNA]</scope>
    <source>
        <strain evidence="3">Edinburgh</strain>
    </source>
</reference>
<dbReference type="RefSeq" id="XP_028883973.1">
    <property type="nucleotide sequence ID" value="XM_029024666.1"/>
</dbReference>
<accession>A0A1X0NYY7</accession>
<evidence type="ECO:0000256" key="1">
    <source>
        <dbReference type="ARBA" id="ARBA00022679"/>
    </source>
</evidence>
<feature type="domain" description="Stealth protein CR3 conserved region 3" evidence="2">
    <location>
        <begin position="401"/>
        <end position="450"/>
    </location>
</feature>
<protein>
    <submittedName>
        <fullName evidence="3">Putative ATP-dependent chaperone</fullName>
    </submittedName>
</protein>
<dbReference type="GO" id="GO:0016772">
    <property type="term" value="F:transferase activity, transferring phosphorus-containing groups"/>
    <property type="evidence" value="ECO:0007669"/>
    <property type="project" value="InterPro"/>
</dbReference>
<dbReference type="EMBL" id="NBCO01000010">
    <property type="protein sequence ID" value="ORC89907.1"/>
    <property type="molecule type" value="Genomic_DNA"/>
</dbReference>
<keyword evidence="4" id="KW-1185">Reference proteome</keyword>
<dbReference type="AlphaFoldDB" id="A0A1X0NYY7"/>
<comment type="caution">
    <text evidence="3">The sequence shown here is derived from an EMBL/GenBank/DDBJ whole genome shotgun (WGS) entry which is preliminary data.</text>
</comment>
<evidence type="ECO:0000259" key="2">
    <source>
        <dbReference type="Pfam" id="PF17102"/>
    </source>
</evidence>
<evidence type="ECO:0000313" key="3">
    <source>
        <dbReference type="EMBL" id="ORC89907.1"/>
    </source>
</evidence>